<evidence type="ECO:0000256" key="1">
    <source>
        <dbReference type="ARBA" id="ARBA00004117"/>
    </source>
</evidence>
<dbReference type="InterPro" id="IPR001444">
    <property type="entry name" value="Flag_bb_rod_N"/>
</dbReference>
<evidence type="ECO:0000256" key="5">
    <source>
        <dbReference type="ARBA" id="ARBA00040228"/>
    </source>
</evidence>
<comment type="subunit">
    <text evidence="4 6">The basal body constitutes a major portion of the flagellar organelle and consists of five rings (E,L,P,S, and M) mounted on a central rod. The rod consists of about 26 subunits of FlgG in the distal portion, and FlgB, FlgC and FlgF are thought to build up the proximal portion of the rod with about 6 subunits each.</text>
</comment>
<name>A0A545TDQ1_9GAMM</name>
<protein>
    <recommendedName>
        <fullName evidence="5 6">Flagellar basal-body rod protein FlgF</fullName>
    </recommendedName>
</protein>
<keyword evidence="11" id="KW-1185">Reference proteome</keyword>
<keyword evidence="10" id="KW-0282">Flagellum</keyword>
<dbReference type="InterPro" id="IPR037925">
    <property type="entry name" value="FlgE/F/G-like"/>
</dbReference>
<dbReference type="InterPro" id="IPR053967">
    <property type="entry name" value="LlgE_F_G-like_D1"/>
</dbReference>
<dbReference type="GO" id="GO:0030694">
    <property type="term" value="C:bacterial-type flagellum basal body, rod"/>
    <property type="evidence" value="ECO:0007669"/>
    <property type="project" value="UniProtKB-UniRule"/>
</dbReference>
<dbReference type="Proteomes" id="UP000317839">
    <property type="component" value="Unassembled WGS sequence"/>
</dbReference>
<dbReference type="GO" id="GO:0071978">
    <property type="term" value="P:bacterial-type flagellum-dependent swarming motility"/>
    <property type="evidence" value="ECO:0007669"/>
    <property type="project" value="TreeGrafter"/>
</dbReference>
<gene>
    <name evidence="10" type="primary">flgF</name>
    <name evidence="10" type="ORF">FLL45_10255</name>
</gene>
<dbReference type="PANTHER" id="PTHR30435">
    <property type="entry name" value="FLAGELLAR PROTEIN"/>
    <property type="match status" value="1"/>
</dbReference>
<comment type="subcellular location">
    <subcellularLocation>
        <location evidence="1 6">Bacterial flagellum basal body</location>
    </subcellularLocation>
</comment>
<feature type="domain" description="Flagellar basal-body/hook protein C-terminal" evidence="8">
    <location>
        <begin position="198"/>
        <end position="238"/>
    </location>
</feature>
<evidence type="ECO:0000313" key="10">
    <source>
        <dbReference type="EMBL" id="TQV75306.1"/>
    </source>
</evidence>
<dbReference type="InterPro" id="IPR020013">
    <property type="entry name" value="Flagellar_FlgE/F/G"/>
</dbReference>
<dbReference type="RefSeq" id="WP_142941922.1">
    <property type="nucleotide sequence ID" value="NZ_VIKR01000002.1"/>
</dbReference>
<organism evidence="10 11">
    <name type="scientific">Aliikangiella marina</name>
    <dbReference type="NCBI Taxonomy" id="1712262"/>
    <lineage>
        <taxon>Bacteria</taxon>
        <taxon>Pseudomonadati</taxon>
        <taxon>Pseudomonadota</taxon>
        <taxon>Gammaproteobacteria</taxon>
        <taxon>Oceanospirillales</taxon>
        <taxon>Pleioneaceae</taxon>
        <taxon>Aliikangiella</taxon>
    </lineage>
</organism>
<dbReference type="NCBIfam" id="NF009280">
    <property type="entry name" value="PRK12640.1"/>
    <property type="match status" value="1"/>
</dbReference>
<dbReference type="Pfam" id="PF06429">
    <property type="entry name" value="Flg_bbr_C"/>
    <property type="match status" value="1"/>
</dbReference>
<evidence type="ECO:0000256" key="2">
    <source>
        <dbReference type="ARBA" id="ARBA00009677"/>
    </source>
</evidence>
<dbReference type="PANTHER" id="PTHR30435:SF18">
    <property type="entry name" value="FLAGELLAR BASAL-BODY ROD PROTEIN FLGF"/>
    <property type="match status" value="1"/>
</dbReference>
<feature type="domain" description="Flagellar basal body rod protein N-terminal" evidence="7">
    <location>
        <begin position="5"/>
        <end position="35"/>
    </location>
</feature>
<comment type="similarity">
    <text evidence="2 6">Belongs to the flagella basal body rod proteins family.</text>
</comment>
<evidence type="ECO:0000256" key="4">
    <source>
        <dbReference type="ARBA" id="ARBA00038560"/>
    </source>
</evidence>
<dbReference type="SUPFAM" id="SSF117143">
    <property type="entry name" value="Flagellar hook protein flgE"/>
    <property type="match status" value="1"/>
</dbReference>
<comment type="caution">
    <text evidence="10">The sequence shown here is derived from an EMBL/GenBank/DDBJ whole genome shotgun (WGS) entry which is preliminary data.</text>
</comment>
<evidence type="ECO:0000256" key="3">
    <source>
        <dbReference type="ARBA" id="ARBA00023143"/>
    </source>
</evidence>
<accession>A0A545TDQ1</accession>
<dbReference type="InterPro" id="IPR010930">
    <property type="entry name" value="Flg_bb/hook_C_dom"/>
</dbReference>
<dbReference type="EMBL" id="VIKR01000002">
    <property type="protein sequence ID" value="TQV75306.1"/>
    <property type="molecule type" value="Genomic_DNA"/>
</dbReference>
<dbReference type="InterPro" id="IPR012836">
    <property type="entry name" value="FlgF"/>
</dbReference>
<sequence>MDNLLYISMAGARETSMAQATSANNLANAKTTGFKADLAQFRAMPVYGDGLPTRAFAMAERPGFNFDQGSLVSTGRDLDVSIRGEGWFVTQTEDGEERLTRRGDLKVTANGELLNGLDQPILGDGGPIALPPFEKLDIARDGTITIRPLGAEANAIAIVDRIRMVNPDPTTLDKTEGGLFKSRDDEPFAADAAVQLDSGFLESSNVSVVEELTNMISLSRKFEVQVKLMASVEENGRVLDRLLQP</sequence>
<dbReference type="AlphaFoldDB" id="A0A545TDQ1"/>
<dbReference type="Pfam" id="PF00460">
    <property type="entry name" value="Flg_bb_rod"/>
    <property type="match status" value="1"/>
</dbReference>
<evidence type="ECO:0000259" key="8">
    <source>
        <dbReference type="Pfam" id="PF06429"/>
    </source>
</evidence>
<keyword evidence="10" id="KW-0966">Cell projection</keyword>
<evidence type="ECO:0000313" key="11">
    <source>
        <dbReference type="Proteomes" id="UP000317839"/>
    </source>
</evidence>
<dbReference type="OrthoDB" id="9804559at2"/>
<proteinExistence type="inferred from homology"/>
<dbReference type="Pfam" id="PF22692">
    <property type="entry name" value="LlgE_F_G_D1"/>
    <property type="match status" value="1"/>
</dbReference>
<feature type="domain" description="Flagellar hook protein FlgE/F/G-like D1" evidence="9">
    <location>
        <begin position="82"/>
        <end position="145"/>
    </location>
</feature>
<evidence type="ECO:0000256" key="6">
    <source>
        <dbReference type="RuleBase" id="RU362116"/>
    </source>
</evidence>
<evidence type="ECO:0000259" key="9">
    <source>
        <dbReference type="Pfam" id="PF22692"/>
    </source>
</evidence>
<dbReference type="NCBIfam" id="TIGR02490">
    <property type="entry name" value="flgF"/>
    <property type="match status" value="1"/>
</dbReference>
<keyword evidence="10" id="KW-0969">Cilium</keyword>
<keyword evidence="3 6" id="KW-0975">Bacterial flagellum</keyword>
<reference evidence="10 11" key="1">
    <citation type="submission" date="2019-06" db="EMBL/GenBank/DDBJ databases">
        <title>Draft genome of Aliikangiella marina GYP-15.</title>
        <authorList>
            <person name="Wang G."/>
        </authorList>
    </citation>
    <scope>NUCLEOTIDE SEQUENCE [LARGE SCALE GENOMIC DNA]</scope>
    <source>
        <strain evidence="10 11">GYP-15</strain>
    </source>
</reference>
<dbReference type="NCBIfam" id="TIGR03506">
    <property type="entry name" value="FlgEFG_subfam"/>
    <property type="match status" value="1"/>
</dbReference>
<evidence type="ECO:0000259" key="7">
    <source>
        <dbReference type="Pfam" id="PF00460"/>
    </source>
</evidence>